<gene>
    <name evidence="2" type="ORF">ACFSJG_13925</name>
</gene>
<dbReference type="Proteomes" id="UP001597286">
    <property type="component" value="Unassembled WGS sequence"/>
</dbReference>
<protein>
    <submittedName>
        <fullName evidence="2">LON peptidase substrate-binding domain-containing protein</fullName>
    </submittedName>
</protein>
<dbReference type="PROSITE" id="PS51787">
    <property type="entry name" value="LON_N"/>
    <property type="match status" value="1"/>
</dbReference>
<organism evidence="2 3">
    <name type="scientific">Rhodococcus gannanensis</name>
    <dbReference type="NCBI Taxonomy" id="1960308"/>
    <lineage>
        <taxon>Bacteria</taxon>
        <taxon>Bacillati</taxon>
        <taxon>Actinomycetota</taxon>
        <taxon>Actinomycetes</taxon>
        <taxon>Mycobacteriales</taxon>
        <taxon>Nocardiaceae</taxon>
        <taxon>Rhodococcus</taxon>
    </lineage>
</organism>
<dbReference type="RefSeq" id="WP_378485789.1">
    <property type="nucleotide sequence ID" value="NZ_JBHUFB010000010.1"/>
</dbReference>
<comment type="caution">
    <text evidence="2">The sequence shown here is derived from an EMBL/GenBank/DDBJ whole genome shotgun (WGS) entry which is preliminary data.</text>
</comment>
<dbReference type="PANTHER" id="PTHR46732:SF8">
    <property type="entry name" value="ATP-DEPENDENT PROTEASE LA (LON) DOMAIN PROTEIN"/>
    <property type="match status" value="1"/>
</dbReference>
<dbReference type="EMBL" id="JBHUFB010000010">
    <property type="protein sequence ID" value="MFD1813318.1"/>
    <property type="molecule type" value="Genomic_DNA"/>
</dbReference>
<evidence type="ECO:0000259" key="1">
    <source>
        <dbReference type="PROSITE" id="PS51787"/>
    </source>
</evidence>
<dbReference type="Pfam" id="PF02190">
    <property type="entry name" value="LON_substr_bdg"/>
    <property type="match status" value="1"/>
</dbReference>
<dbReference type="SUPFAM" id="SSF88697">
    <property type="entry name" value="PUA domain-like"/>
    <property type="match status" value="1"/>
</dbReference>
<sequence>MPTELPMFPLGTVLFPGEALPLQVFEPRYLTMVDHCLAQPDRLRFGVVLIARGHEVGGGDDRTGVGTIARITSCRPGGGARLLIGSVGEQRIRVDEWLPDDPYPRAVVTEWPDEPSDVSDAAAGELTDRLAEFADLFARFSVRQGRPALPVPVWADLPGTDGDRGFALARSLPIGAIDRLRVLSAPGPGDRVLVLCDALADVVAALRFRLADPGGAE</sequence>
<evidence type="ECO:0000313" key="3">
    <source>
        <dbReference type="Proteomes" id="UP001597286"/>
    </source>
</evidence>
<dbReference type="InterPro" id="IPR015947">
    <property type="entry name" value="PUA-like_sf"/>
</dbReference>
<dbReference type="InterPro" id="IPR003111">
    <property type="entry name" value="Lon_prtase_N"/>
</dbReference>
<keyword evidence="3" id="KW-1185">Reference proteome</keyword>
<name>A0ABW4P5E1_9NOCA</name>
<feature type="domain" description="Lon N-terminal" evidence="1">
    <location>
        <begin position="1"/>
        <end position="203"/>
    </location>
</feature>
<dbReference type="PANTHER" id="PTHR46732">
    <property type="entry name" value="ATP-DEPENDENT PROTEASE LA (LON) DOMAIN PROTEIN"/>
    <property type="match status" value="1"/>
</dbReference>
<dbReference type="SMART" id="SM00464">
    <property type="entry name" value="LON"/>
    <property type="match status" value="1"/>
</dbReference>
<dbReference type="InterPro" id="IPR046336">
    <property type="entry name" value="Lon_prtase_N_sf"/>
</dbReference>
<dbReference type="Gene3D" id="2.30.130.40">
    <property type="entry name" value="LON domain-like"/>
    <property type="match status" value="1"/>
</dbReference>
<evidence type="ECO:0000313" key="2">
    <source>
        <dbReference type="EMBL" id="MFD1813318.1"/>
    </source>
</evidence>
<reference evidence="3" key="1">
    <citation type="journal article" date="2019" name="Int. J. Syst. Evol. Microbiol.">
        <title>The Global Catalogue of Microorganisms (GCM) 10K type strain sequencing project: providing services to taxonomists for standard genome sequencing and annotation.</title>
        <authorList>
            <consortium name="The Broad Institute Genomics Platform"/>
            <consortium name="The Broad Institute Genome Sequencing Center for Infectious Disease"/>
            <person name="Wu L."/>
            <person name="Ma J."/>
        </authorList>
    </citation>
    <scope>NUCLEOTIDE SEQUENCE [LARGE SCALE GENOMIC DNA]</scope>
    <source>
        <strain evidence="3">DT72</strain>
    </source>
</reference>
<proteinExistence type="predicted"/>
<accession>A0ABW4P5E1</accession>